<gene>
    <name evidence="2" type="ORF">B9Z19DRAFT_1062396</name>
</gene>
<keyword evidence="1" id="KW-0732">Signal</keyword>
<accession>A0A2T7A221</accession>
<proteinExistence type="predicted"/>
<evidence type="ECO:0008006" key="4">
    <source>
        <dbReference type="Google" id="ProtNLM"/>
    </source>
</evidence>
<keyword evidence="3" id="KW-1185">Reference proteome</keyword>
<feature type="signal peptide" evidence="1">
    <location>
        <begin position="1"/>
        <end position="19"/>
    </location>
</feature>
<sequence length="415" mass="46605">MLNLLWLLIITEGSGDVAAVFLHATAGQWIELCYSKNRPCTPDETGYITELFATATNPTSSTHTKLTNLFNLVLCNCKDKIIARLHKLCNPLRALAKKDDFSFTTLNPRQRVDYNPGATQCDANIRKLVGTKRFPLDSSLATFLKRWFQLLLSSLQHDPCFDLPANKCLVSEAITISYLLTWDPQAPSILDIALLRPIRKLGDYYAAISILIMEIAKNSRHGCGVSIKEIIPPPPDHQFSGDFLAILNECAQDNGTTQITREDLSMTYCGMRELPEAPVAPLKANIHCEYSLALAFAKSHFRSQVPTILEIGISKLQCWLCREFLASVYDSYPHITFHVPPCSGKPRSRWTLPPEASSKVVKAMRKSLQDIINQVLIECVRTPAYDSDDDSDDDSTDSSMWDLLYESIRRMRNTA</sequence>
<evidence type="ECO:0000313" key="3">
    <source>
        <dbReference type="Proteomes" id="UP000244722"/>
    </source>
</evidence>
<dbReference type="EMBL" id="NESQ01000040">
    <property type="protein sequence ID" value="PUU81768.1"/>
    <property type="molecule type" value="Genomic_DNA"/>
</dbReference>
<dbReference type="Pfam" id="PF14441">
    <property type="entry name" value="OTT_1508_deam"/>
    <property type="match status" value="1"/>
</dbReference>
<comment type="caution">
    <text evidence="2">The sequence shown here is derived from an EMBL/GenBank/DDBJ whole genome shotgun (WGS) entry which is preliminary data.</text>
</comment>
<reference evidence="2 3" key="1">
    <citation type="submission" date="2017-04" db="EMBL/GenBank/DDBJ databases">
        <title>Draft genome sequence of Tuber borchii Vittad., a whitish edible truffle.</title>
        <authorList>
            <consortium name="DOE Joint Genome Institute"/>
            <person name="Murat C."/>
            <person name="Kuo A."/>
            <person name="Barry K.W."/>
            <person name="Clum A."/>
            <person name="Dockter R.B."/>
            <person name="Fauchery L."/>
            <person name="Iotti M."/>
            <person name="Kohler A."/>
            <person name="Labutti K."/>
            <person name="Lindquist E.A."/>
            <person name="Lipzen A."/>
            <person name="Ohm R.A."/>
            <person name="Wang M."/>
            <person name="Grigoriev I.V."/>
            <person name="Zambonelli A."/>
            <person name="Martin F.M."/>
        </authorList>
    </citation>
    <scope>NUCLEOTIDE SEQUENCE [LARGE SCALE GENOMIC DNA]</scope>
    <source>
        <strain evidence="2 3">Tbo3840</strain>
    </source>
</reference>
<protein>
    <recommendedName>
        <fullName evidence="4">C2H2-type domain-containing protein</fullName>
    </recommendedName>
</protein>
<dbReference type="OrthoDB" id="5395290at2759"/>
<dbReference type="AlphaFoldDB" id="A0A2T7A221"/>
<feature type="chain" id="PRO_5015570409" description="C2H2-type domain-containing protein" evidence="1">
    <location>
        <begin position="20"/>
        <end position="415"/>
    </location>
</feature>
<organism evidence="2 3">
    <name type="scientific">Tuber borchii</name>
    <name type="common">White truffle</name>
    <dbReference type="NCBI Taxonomy" id="42251"/>
    <lineage>
        <taxon>Eukaryota</taxon>
        <taxon>Fungi</taxon>
        <taxon>Dikarya</taxon>
        <taxon>Ascomycota</taxon>
        <taxon>Pezizomycotina</taxon>
        <taxon>Pezizomycetes</taxon>
        <taxon>Pezizales</taxon>
        <taxon>Tuberaceae</taxon>
        <taxon>Tuber</taxon>
    </lineage>
</organism>
<dbReference type="Proteomes" id="UP000244722">
    <property type="component" value="Unassembled WGS sequence"/>
</dbReference>
<name>A0A2T7A221_TUBBO</name>
<evidence type="ECO:0000313" key="2">
    <source>
        <dbReference type="EMBL" id="PUU81768.1"/>
    </source>
</evidence>
<dbReference type="InterPro" id="IPR027796">
    <property type="entry name" value="OTT_1508_deam-like"/>
</dbReference>
<evidence type="ECO:0000256" key="1">
    <source>
        <dbReference type="SAM" id="SignalP"/>
    </source>
</evidence>